<keyword evidence="1" id="KW-0677">Repeat</keyword>
<reference evidence="3" key="1">
    <citation type="submission" date="2015-07" db="EMBL/GenBank/DDBJ databases">
        <title>Transcriptome Assembly of Anthurium amnicola.</title>
        <authorList>
            <person name="Suzuki J."/>
        </authorList>
    </citation>
    <scope>NUCLEOTIDE SEQUENCE</scope>
</reference>
<dbReference type="Pfam" id="PF01535">
    <property type="entry name" value="PPR"/>
    <property type="match status" value="3"/>
</dbReference>
<sequence>MPGRAGVRWTKQISPAQVLQMIRAERDTRRALLIFDSATAEYPSGFRHDRHTFALMVARLAAANQLPPAEALLSRMRDEGCGPSEDAALPVILAHGRAHRPLEALRVFRRMRDEFGCPPTQRSYVAVFSVLVETNHLKMAHAFYKGMKEAGVHNCTSAYNVLIKAFGKSAATIGSALKVFEQMPERGCCPDAYTYSTLISGLCKLGKVEDAVVLFKEMGEKGCSPTVVTYSALIHGLCLSGRLDEAVEMFAAMRRESVEPNVVTYSSLMDGLCKGGRSLEAMSLLEQMVGHRVQPNTVTYSTLIDGLCKERRLQEAMTILDRMKLQGRKPDAGLNSKLIMGLCDYGKYQEAANLLDEMVLSGVVPNRVTWSLQIKLHNVVAQGLCKGKDPNRASQVYLRMRAQSISTDPETYNLLVACICKKGDIYKAARIVDEMLAEGCVPDQIIWSAILGGFWERRKVREAAELLLYQVAGESDSFCM</sequence>
<dbReference type="NCBIfam" id="TIGR00756">
    <property type="entry name" value="PPR"/>
    <property type="match status" value="8"/>
</dbReference>
<dbReference type="PANTHER" id="PTHR47933:SF25">
    <property type="entry name" value="OS01G0672166 PROTEIN"/>
    <property type="match status" value="1"/>
</dbReference>
<dbReference type="AlphaFoldDB" id="A0A1D1Y668"/>
<dbReference type="Pfam" id="PF13041">
    <property type="entry name" value="PPR_2"/>
    <property type="match status" value="1"/>
</dbReference>
<dbReference type="GO" id="GO:0003729">
    <property type="term" value="F:mRNA binding"/>
    <property type="evidence" value="ECO:0007669"/>
    <property type="project" value="TreeGrafter"/>
</dbReference>
<dbReference type="InterPro" id="IPR002885">
    <property type="entry name" value="PPR_rpt"/>
</dbReference>
<protein>
    <submittedName>
        <fullName evidence="3">Pentatricopeptide repeat-containing protein At5g46100</fullName>
    </submittedName>
</protein>
<feature type="repeat" description="PPR" evidence="2">
    <location>
        <begin position="155"/>
        <end position="190"/>
    </location>
</feature>
<proteinExistence type="predicted"/>
<feature type="repeat" description="PPR" evidence="2">
    <location>
        <begin position="191"/>
        <end position="225"/>
    </location>
</feature>
<dbReference type="Gene3D" id="1.25.40.10">
    <property type="entry name" value="Tetratricopeptide repeat domain"/>
    <property type="match status" value="4"/>
</dbReference>
<dbReference type="PANTHER" id="PTHR47933">
    <property type="entry name" value="PENTATRICOPEPTIDE REPEAT-CONTAINING PROTEIN 1, MITOCHONDRIAL"/>
    <property type="match status" value="1"/>
</dbReference>
<evidence type="ECO:0000256" key="2">
    <source>
        <dbReference type="PROSITE-ProRule" id="PRU00708"/>
    </source>
</evidence>
<feature type="repeat" description="PPR" evidence="2">
    <location>
        <begin position="49"/>
        <end position="83"/>
    </location>
</feature>
<name>A0A1D1Y668_9ARAE</name>
<feature type="repeat" description="PPR" evidence="2">
    <location>
        <begin position="408"/>
        <end position="442"/>
    </location>
</feature>
<accession>A0A1D1Y668</accession>
<dbReference type="EMBL" id="GDJX01017795">
    <property type="protein sequence ID" value="JAT50141.1"/>
    <property type="molecule type" value="Transcribed_RNA"/>
</dbReference>
<dbReference type="Pfam" id="PF12854">
    <property type="entry name" value="PPR_1"/>
    <property type="match status" value="2"/>
</dbReference>
<dbReference type="InterPro" id="IPR011990">
    <property type="entry name" value="TPR-like_helical_dom_sf"/>
</dbReference>
<organism evidence="3">
    <name type="scientific">Anthurium amnicola</name>
    <dbReference type="NCBI Taxonomy" id="1678845"/>
    <lineage>
        <taxon>Eukaryota</taxon>
        <taxon>Viridiplantae</taxon>
        <taxon>Streptophyta</taxon>
        <taxon>Embryophyta</taxon>
        <taxon>Tracheophyta</taxon>
        <taxon>Spermatophyta</taxon>
        <taxon>Magnoliopsida</taxon>
        <taxon>Liliopsida</taxon>
        <taxon>Araceae</taxon>
        <taxon>Pothoideae</taxon>
        <taxon>Potheae</taxon>
        <taxon>Anthurium</taxon>
    </lineage>
</organism>
<feature type="repeat" description="PPR" evidence="2">
    <location>
        <begin position="296"/>
        <end position="330"/>
    </location>
</feature>
<dbReference type="InterPro" id="IPR051240">
    <property type="entry name" value="Mito_RNA-Proc/Resp"/>
</dbReference>
<evidence type="ECO:0000256" key="1">
    <source>
        <dbReference type="ARBA" id="ARBA00022737"/>
    </source>
</evidence>
<evidence type="ECO:0000313" key="3">
    <source>
        <dbReference type="EMBL" id="JAT50141.1"/>
    </source>
</evidence>
<feature type="repeat" description="PPR" evidence="2">
    <location>
        <begin position="331"/>
        <end position="365"/>
    </location>
</feature>
<dbReference type="FunFam" id="1.25.40.10:FF:000558">
    <property type="entry name" value="Pentatricopeptide repeat-containing protein At5g39710"/>
    <property type="match status" value="1"/>
</dbReference>
<gene>
    <name evidence="3" type="primary">At5g46100_0</name>
    <name evidence="3" type="ORF">g.46901</name>
</gene>
<feature type="repeat" description="PPR" evidence="2">
    <location>
        <begin position="261"/>
        <end position="295"/>
    </location>
</feature>
<dbReference type="PROSITE" id="PS51375">
    <property type="entry name" value="PPR"/>
    <property type="match status" value="8"/>
</dbReference>
<feature type="repeat" description="PPR" evidence="2">
    <location>
        <begin position="226"/>
        <end position="260"/>
    </location>
</feature>
<dbReference type="SUPFAM" id="SSF48452">
    <property type="entry name" value="TPR-like"/>
    <property type="match status" value="1"/>
</dbReference>